<organism evidence="1 2">
    <name type="scientific">Pseudomonas putida</name>
    <name type="common">Arthrobacter siderocapsulatus</name>
    <dbReference type="NCBI Taxonomy" id="303"/>
    <lineage>
        <taxon>Bacteria</taxon>
        <taxon>Pseudomonadati</taxon>
        <taxon>Pseudomonadota</taxon>
        <taxon>Gammaproteobacteria</taxon>
        <taxon>Pseudomonadales</taxon>
        <taxon>Pseudomonadaceae</taxon>
        <taxon>Pseudomonas</taxon>
    </lineage>
</organism>
<evidence type="ECO:0000313" key="2">
    <source>
        <dbReference type="Proteomes" id="UP000515680"/>
    </source>
</evidence>
<name>A0A6S5TCB7_PSEPU</name>
<dbReference type="AlphaFoldDB" id="A0A6S5TCB7"/>
<protein>
    <submittedName>
        <fullName evidence="1">Uncharacterized protein</fullName>
    </submittedName>
</protein>
<dbReference type="EMBL" id="AP022227">
    <property type="protein sequence ID" value="BBT41028.1"/>
    <property type="molecule type" value="Genomic_DNA"/>
</dbReference>
<dbReference type="RefSeq" id="WP_197971087.1">
    <property type="nucleotide sequence ID" value="NZ_AP022227.1"/>
</dbReference>
<proteinExistence type="predicted"/>
<accession>A0A6S5TCB7</accession>
<evidence type="ECO:0000313" key="1">
    <source>
        <dbReference type="EMBL" id="BBT41028.1"/>
    </source>
</evidence>
<reference evidence="1 2" key="1">
    <citation type="submission" date="2019-12" db="EMBL/GenBank/DDBJ databases">
        <title>complete genome sequences of Pseudomonas putida str. WP8-W18-CRE-01 isolated from wastewater treatment plant effluent.</title>
        <authorList>
            <person name="Sekizuka T."/>
            <person name="Itokawa K."/>
            <person name="Yatsu K."/>
            <person name="Inamine Y."/>
            <person name="Kuroda M."/>
        </authorList>
    </citation>
    <scope>NUCLEOTIDE SEQUENCE [LARGE SCALE GENOMIC DNA]</scope>
    <source>
        <strain evidence="1 2">WP8-W18-CRE-01</strain>
    </source>
</reference>
<dbReference type="Proteomes" id="UP000515680">
    <property type="component" value="Chromosome"/>
</dbReference>
<gene>
    <name evidence="1" type="ORF">WP8W18C01_33690</name>
</gene>
<sequence>MDTNKMTASKARDIARAKDPAFAVDTILAGIAKEAEQGRYTYSEREYGFGSGACYSNQKDWPELCKAIIKELTALGYSCQVRCYEGQFVDMWLEVRWDEVKP</sequence>